<keyword evidence="2" id="KW-1185">Reference proteome</keyword>
<dbReference type="Proteomes" id="UP000270468">
    <property type="component" value="Unassembled WGS sequence"/>
</dbReference>
<name>A0A3P5X5C0_9BACL</name>
<evidence type="ECO:0000313" key="2">
    <source>
        <dbReference type="Proteomes" id="UP000270468"/>
    </source>
</evidence>
<reference evidence="1 2" key="1">
    <citation type="submission" date="2018-11" db="EMBL/GenBank/DDBJ databases">
        <authorList>
            <person name="Criscuolo A."/>
        </authorList>
    </citation>
    <scope>NUCLEOTIDE SEQUENCE [LARGE SCALE GENOMIC DNA]</scope>
    <source>
        <strain evidence="1">ATB-66</strain>
    </source>
</reference>
<dbReference type="AlphaFoldDB" id="A0A3P5X5C0"/>
<evidence type="ECO:0000313" key="1">
    <source>
        <dbReference type="EMBL" id="VDC29388.1"/>
    </source>
</evidence>
<accession>A0A3P5X5C0</accession>
<gene>
    <name evidence="1" type="ORF">FILTAD_02075</name>
</gene>
<protein>
    <submittedName>
        <fullName evidence="1">Uncharacterized protein</fullName>
    </submittedName>
</protein>
<proteinExistence type="predicted"/>
<sequence length="41" mass="4684">MMVLLKIVTKINKAVLQIEKAKRPGSCKSNPVFSYLMFEVK</sequence>
<dbReference type="EMBL" id="UXAV01000042">
    <property type="protein sequence ID" value="VDC29388.1"/>
    <property type="molecule type" value="Genomic_DNA"/>
</dbReference>
<organism evidence="1 2">
    <name type="scientific">Filibacter tadaridae</name>
    <dbReference type="NCBI Taxonomy" id="2483811"/>
    <lineage>
        <taxon>Bacteria</taxon>
        <taxon>Bacillati</taxon>
        <taxon>Bacillota</taxon>
        <taxon>Bacilli</taxon>
        <taxon>Bacillales</taxon>
        <taxon>Caryophanaceae</taxon>
        <taxon>Filibacter</taxon>
    </lineage>
</organism>